<gene>
    <name evidence="1" type="ORF">D3Y59_00920</name>
</gene>
<dbReference type="OrthoDB" id="885041at2"/>
<dbReference type="RefSeq" id="WP_119443331.1">
    <property type="nucleotide sequence ID" value="NZ_CP032317.1"/>
</dbReference>
<dbReference type="KEGG" id="hyh:D3Y59_00920"/>
<sequence length="109" mass="11856">MPPATNAVVLAPELLPTLLAVSVTALHVVRPIYDQAGTDIVDFALEYLNPAGQRMTGLHEHPGGTLLSLFPNTMTAGVLSYYKRAFASGELEAYEVNYQADGLDNYFRL</sequence>
<proteinExistence type="predicted"/>
<name>A0A3B7QXB2_9BACT</name>
<dbReference type="Gene3D" id="3.30.450.20">
    <property type="entry name" value="PAS domain"/>
    <property type="match status" value="1"/>
</dbReference>
<reference evidence="1 2" key="1">
    <citation type="submission" date="2018-09" db="EMBL/GenBank/DDBJ databases">
        <title>Hymenobacter medium sp. nov., isolated from R2A medium.</title>
        <authorList>
            <person name="Yingchao G."/>
        </authorList>
    </citation>
    <scope>NUCLEOTIDE SEQUENCE [LARGE SCALE GENOMIC DNA]</scope>
    <source>
        <strain evidence="2">sh-6</strain>
    </source>
</reference>
<dbReference type="EMBL" id="CP032317">
    <property type="protein sequence ID" value="AYA35740.1"/>
    <property type="molecule type" value="Genomic_DNA"/>
</dbReference>
<dbReference type="AlphaFoldDB" id="A0A3B7QXB2"/>
<protein>
    <submittedName>
        <fullName evidence="1">Uncharacterized protein</fullName>
    </submittedName>
</protein>
<organism evidence="1 2">
    <name type="scientific">Hymenobacter oligotrophus</name>
    <dbReference type="NCBI Taxonomy" id="2319843"/>
    <lineage>
        <taxon>Bacteria</taxon>
        <taxon>Pseudomonadati</taxon>
        <taxon>Bacteroidota</taxon>
        <taxon>Cytophagia</taxon>
        <taxon>Cytophagales</taxon>
        <taxon>Hymenobacteraceae</taxon>
        <taxon>Hymenobacter</taxon>
    </lineage>
</organism>
<keyword evidence="2" id="KW-1185">Reference proteome</keyword>
<evidence type="ECO:0000313" key="2">
    <source>
        <dbReference type="Proteomes" id="UP000262802"/>
    </source>
</evidence>
<evidence type="ECO:0000313" key="1">
    <source>
        <dbReference type="EMBL" id="AYA35740.1"/>
    </source>
</evidence>
<accession>A0A3B7QXB2</accession>
<dbReference type="Proteomes" id="UP000262802">
    <property type="component" value="Chromosome"/>
</dbReference>